<evidence type="ECO:0000313" key="5">
    <source>
        <dbReference type="Proteomes" id="UP000030428"/>
    </source>
</evidence>
<dbReference type="PROSITE" id="PS50943">
    <property type="entry name" value="HTH_CROC1"/>
    <property type="match status" value="1"/>
</dbReference>
<dbReference type="InterPro" id="IPR001387">
    <property type="entry name" value="Cro/C1-type_HTH"/>
</dbReference>
<evidence type="ECO:0000256" key="1">
    <source>
        <dbReference type="ARBA" id="ARBA00023125"/>
    </source>
</evidence>
<dbReference type="SUPFAM" id="SSF47413">
    <property type="entry name" value="lambda repressor-like DNA-binding domains"/>
    <property type="match status" value="1"/>
</dbReference>
<feature type="coiled-coil region" evidence="2">
    <location>
        <begin position="99"/>
        <end position="126"/>
    </location>
</feature>
<evidence type="ECO:0000256" key="2">
    <source>
        <dbReference type="SAM" id="Coils"/>
    </source>
</evidence>
<protein>
    <recommendedName>
        <fullName evidence="3">HTH cro/C1-type domain-containing protein</fullName>
    </recommendedName>
</protein>
<feature type="domain" description="HTH cro/C1-type" evidence="3">
    <location>
        <begin position="7"/>
        <end position="61"/>
    </location>
</feature>
<keyword evidence="1" id="KW-0238">DNA-binding</keyword>
<dbReference type="GO" id="GO:0003677">
    <property type="term" value="F:DNA binding"/>
    <property type="evidence" value="ECO:0007669"/>
    <property type="project" value="UniProtKB-KW"/>
</dbReference>
<evidence type="ECO:0000313" key="4">
    <source>
        <dbReference type="EMBL" id="TGO02492.1"/>
    </source>
</evidence>
<dbReference type="InterPro" id="IPR010982">
    <property type="entry name" value="Lambda_DNA-bd_dom_sf"/>
</dbReference>
<dbReference type="AlphaFoldDB" id="A0A4E0QZA5"/>
<dbReference type="Proteomes" id="UP000030428">
    <property type="component" value="Unassembled WGS sequence"/>
</dbReference>
<dbReference type="Gene3D" id="1.10.260.40">
    <property type="entry name" value="lambda repressor-like DNA-binding domains"/>
    <property type="match status" value="1"/>
</dbReference>
<evidence type="ECO:0000259" key="3">
    <source>
        <dbReference type="PROSITE" id="PS50943"/>
    </source>
</evidence>
<comment type="caution">
    <text evidence="4">The sequence shown here is derived from an EMBL/GenBank/DDBJ whole genome shotgun (WGS) entry which is preliminary data.</text>
</comment>
<dbReference type="SMART" id="SM00530">
    <property type="entry name" value="HTH_XRE"/>
    <property type="match status" value="1"/>
</dbReference>
<reference evidence="4 5" key="1">
    <citation type="journal article" date="2016" name="Front. Microbiol.">
        <title>Single-Cell (Meta-)Genomics of a Dimorphic Candidatus Thiomargarita nelsonii Reveals Genomic Plasticity.</title>
        <authorList>
            <person name="Flood B.E."/>
            <person name="Fliss P."/>
            <person name="Jones D.S."/>
            <person name="Dick G.J."/>
            <person name="Jain S."/>
            <person name="Kaster A.K."/>
            <person name="Winkel M."/>
            <person name="Mussmann M."/>
            <person name="Bailey J."/>
        </authorList>
    </citation>
    <scope>NUCLEOTIDE SEQUENCE [LARGE SCALE GENOMIC DNA]</scope>
    <source>
        <strain evidence="4">Hydrate Ridge</strain>
    </source>
</reference>
<accession>A0A4E0QZA5</accession>
<keyword evidence="2" id="KW-0175">Coiled coil</keyword>
<name>A0A4E0QZA5_9GAMM</name>
<dbReference type="CDD" id="cd00093">
    <property type="entry name" value="HTH_XRE"/>
    <property type="match status" value="1"/>
</dbReference>
<dbReference type="EMBL" id="JSZA02000124">
    <property type="protein sequence ID" value="TGO02492.1"/>
    <property type="molecule type" value="Genomic_DNA"/>
</dbReference>
<dbReference type="PANTHER" id="PTHR46558">
    <property type="entry name" value="TRACRIPTIONAL REGULATORY PROTEIN-RELATED-RELATED"/>
    <property type="match status" value="1"/>
</dbReference>
<dbReference type="PANTHER" id="PTHR46558:SF4">
    <property type="entry name" value="DNA-BIDING PHAGE PROTEIN"/>
    <property type="match status" value="1"/>
</dbReference>
<dbReference type="Pfam" id="PF01381">
    <property type="entry name" value="HTH_3"/>
    <property type="match status" value="1"/>
</dbReference>
<keyword evidence="5" id="KW-1185">Reference proteome</keyword>
<proteinExistence type="predicted"/>
<sequence length="138" mass="16186">MEIYEKLKLIRSSKSWTQEDVANKLGISPQAYAKIERGKTDVHFSRLQQIADVMEIDLSKLLGLDEKNILNLTCDHNKQCIDNNWHVNSTEPTEYKHELEKAHLIIEQQKKENAMLKQQNSDFRDIINLLKKLEKPEK</sequence>
<organism evidence="4 5">
    <name type="scientific">Candidatus Thiomargarita nelsonii</name>
    <dbReference type="NCBI Taxonomy" id="1003181"/>
    <lineage>
        <taxon>Bacteria</taxon>
        <taxon>Pseudomonadati</taxon>
        <taxon>Pseudomonadota</taxon>
        <taxon>Gammaproteobacteria</taxon>
        <taxon>Thiotrichales</taxon>
        <taxon>Thiotrichaceae</taxon>
        <taxon>Thiomargarita</taxon>
    </lineage>
</organism>
<gene>
    <name evidence="4" type="ORF">PN36_24200</name>
</gene>